<keyword evidence="2" id="KW-1185">Reference proteome</keyword>
<reference evidence="1" key="1">
    <citation type="submission" date="2022-08" db="EMBL/GenBank/DDBJ databases">
        <title>Genome Sequence of Lecanicillium fungicola.</title>
        <authorList>
            <person name="Buettner E."/>
        </authorList>
    </citation>
    <scope>NUCLEOTIDE SEQUENCE</scope>
    <source>
        <strain evidence="1">Babe33</strain>
    </source>
</reference>
<organism evidence="1 2">
    <name type="scientific">Zarea fungicola</name>
    <dbReference type="NCBI Taxonomy" id="93591"/>
    <lineage>
        <taxon>Eukaryota</taxon>
        <taxon>Fungi</taxon>
        <taxon>Dikarya</taxon>
        <taxon>Ascomycota</taxon>
        <taxon>Pezizomycotina</taxon>
        <taxon>Sordariomycetes</taxon>
        <taxon>Hypocreomycetidae</taxon>
        <taxon>Hypocreales</taxon>
        <taxon>Cordycipitaceae</taxon>
        <taxon>Zarea</taxon>
    </lineage>
</organism>
<sequence length="176" mass="20041">MSLGIAEDHDTLYFGLPQFQPDANLLAEVYTYAADGRRTAVALRGHGRRWTEQALIEWIGKGRPRKLTLVRDGKEDLGRVVARAKEIIQKREAEIQEWREANPKVGDLIAIEETPIHVMVEGPTDLRVPYLNRSELCGSYGYLKYKRGVRCEVSLDGRIVLNGIKLDKVELFHRLS</sequence>
<accession>A0ACC1MD99</accession>
<proteinExistence type="predicted"/>
<evidence type="ECO:0000313" key="2">
    <source>
        <dbReference type="Proteomes" id="UP001143910"/>
    </source>
</evidence>
<comment type="caution">
    <text evidence="1">The sequence shown here is derived from an EMBL/GenBank/DDBJ whole genome shotgun (WGS) entry which is preliminary data.</text>
</comment>
<protein>
    <submittedName>
        <fullName evidence="1">Uncharacterized protein</fullName>
    </submittedName>
</protein>
<name>A0ACC1MD99_9HYPO</name>
<evidence type="ECO:0000313" key="1">
    <source>
        <dbReference type="EMBL" id="KAJ2959243.1"/>
    </source>
</evidence>
<dbReference type="Proteomes" id="UP001143910">
    <property type="component" value="Unassembled WGS sequence"/>
</dbReference>
<gene>
    <name evidence="1" type="ORF">NQ176_g11129</name>
</gene>
<dbReference type="EMBL" id="JANJQO010003497">
    <property type="protein sequence ID" value="KAJ2959243.1"/>
    <property type="molecule type" value="Genomic_DNA"/>
</dbReference>